<dbReference type="OrthoDB" id="5735634at2"/>
<dbReference type="AlphaFoldDB" id="A0A2P8EZI1"/>
<keyword evidence="2" id="KW-1185">Reference proteome</keyword>
<dbReference type="Proteomes" id="UP000242133">
    <property type="component" value="Unassembled WGS sequence"/>
</dbReference>
<evidence type="ECO:0000313" key="1">
    <source>
        <dbReference type="EMBL" id="PSL14869.1"/>
    </source>
</evidence>
<protein>
    <recommendedName>
        <fullName evidence="3">Preprotein translocase subunit YajC</fullName>
    </recommendedName>
</protein>
<evidence type="ECO:0000313" key="2">
    <source>
        <dbReference type="Proteomes" id="UP000242133"/>
    </source>
</evidence>
<dbReference type="RefSeq" id="WP_106591094.1">
    <property type="nucleotide sequence ID" value="NZ_PYGI01000006.1"/>
</dbReference>
<comment type="caution">
    <text evidence="1">The sequence shown here is derived from an EMBL/GenBank/DDBJ whole genome shotgun (WGS) entry which is preliminary data.</text>
</comment>
<sequence>MEWVIIVFIVASLVGSVMWVMPSPRQRYQADLRMRARKLGIQVQLARLALPRAQGEMEAETISVPAYRFVRTNLERAERDAWIGWQVHRLATLNDAGLPDGWSWIKGAERLSATAQASIIELLQQLPDDVVGVESTPLHLSLYWHERGESDRLEQLHAWVQPLLEAKI</sequence>
<name>A0A2P8EZI1_9GAMM</name>
<gene>
    <name evidence="1" type="ORF">CLV44_10645</name>
</gene>
<proteinExistence type="predicted"/>
<reference evidence="1 2" key="1">
    <citation type="submission" date="2018-03" db="EMBL/GenBank/DDBJ databases">
        <title>Genomic Encyclopedia of Archaeal and Bacterial Type Strains, Phase II (KMG-II): from individual species to whole genera.</title>
        <authorList>
            <person name="Goeker M."/>
        </authorList>
    </citation>
    <scope>NUCLEOTIDE SEQUENCE [LARGE SCALE GENOMIC DNA]</scope>
    <source>
        <strain evidence="1 2">DSM 17586</strain>
    </source>
</reference>
<dbReference type="EMBL" id="PYGI01000006">
    <property type="protein sequence ID" value="PSL14869.1"/>
    <property type="molecule type" value="Genomic_DNA"/>
</dbReference>
<accession>A0A2P8EZI1</accession>
<evidence type="ECO:0008006" key="3">
    <source>
        <dbReference type="Google" id="ProtNLM"/>
    </source>
</evidence>
<organism evidence="1 2">
    <name type="scientific">Marinobacterium halophilum</name>
    <dbReference type="NCBI Taxonomy" id="267374"/>
    <lineage>
        <taxon>Bacteria</taxon>
        <taxon>Pseudomonadati</taxon>
        <taxon>Pseudomonadota</taxon>
        <taxon>Gammaproteobacteria</taxon>
        <taxon>Oceanospirillales</taxon>
        <taxon>Oceanospirillaceae</taxon>
        <taxon>Marinobacterium</taxon>
    </lineage>
</organism>